<evidence type="ECO:0000313" key="3">
    <source>
        <dbReference type="Proteomes" id="UP001340816"/>
    </source>
</evidence>
<accession>A0ABZ1HUI9</accession>
<dbReference type="EMBL" id="CP109135">
    <property type="protein sequence ID" value="WSD21699.1"/>
    <property type="molecule type" value="Genomic_DNA"/>
</dbReference>
<name>A0ABZ1HUI9_STRPH</name>
<evidence type="ECO:0000256" key="1">
    <source>
        <dbReference type="SAM" id="MobiDB-lite"/>
    </source>
</evidence>
<keyword evidence="3" id="KW-1185">Reference proteome</keyword>
<dbReference type="Proteomes" id="UP001340816">
    <property type="component" value="Chromosome"/>
</dbReference>
<protein>
    <submittedName>
        <fullName evidence="2">Uncharacterized protein</fullName>
    </submittedName>
</protein>
<proteinExistence type="predicted"/>
<feature type="region of interest" description="Disordered" evidence="1">
    <location>
        <begin position="76"/>
        <end position="105"/>
    </location>
</feature>
<evidence type="ECO:0000313" key="2">
    <source>
        <dbReference type="EMBL" id="WSD21699.1"/>
    </source>
</evidence>
<sequence>MLRHYGVDLLDWHRGLLSSRRLSVLLQHLPRDSATARELHGESVDWSVTDYLLATVVDQLAEANWMFATVNRDEDAESIDFPEPVPRPGADHEEPAARPAPRQQPSALELAQFFG</sequence>
<organism evidence="2 3">
    <name type="scientific">Streptomyces phaeochromogenes</name>
    <dbReference type="NCBI Taxonomy" id="1923"/>
    <lineage>
        <taxon>Bacteria</taxon>
        <taxon>Bacillati</taxon>
        <taxon>Actinomycetota</taxon>
        <taxon>Actinomycetes</taxon>
        <taxon>Kitasatosporales</taxon>
        <taxon>Streptomycetaceae</taxon>
        <taxon>Streptomyces</taxon>
        <taxon>Streptomyces phaeochromogenes group</taxon>
    </lineage>
</organism>
<gene>
    <name evidence="2" type="ORF">OHB35_28120</name>
</gene>
<reference evidence="2 3" key="1">
    <citation type="submission" date="2022-10" db="EMBL/GenBank/DDBJ databases">
        <title>The complete genomes of actinobacterial strains from the NBC collection.</title>
        <authorList>
            <person name="Joergensen T.S."/>
            <person name="Alvarez Arevalo M."/>
            <person name="Sterndorff E.B."/>
            <person name="Faurdal D."/>
            <person name="Vuksanovic O."/>
            <person name="Mourched A.-S."/>
            <person name="Charusanti P."/>
            <person name="Shaw S."/>
            <person name="Blin K."/>
            <person name="Weber T."/>
        </authorList>
    </citation>
    <scope>NUCLEOTIDE SEQUENCE [LARGE SCALE GENOMIC DNA]</scope>
    <source>
        <strain evidence="2 3">NBC 01752</strain>
    </source>
</reference>